<gene>
    <name evidence="2" type="ORF">AB0D95_20935</name>
</gene>
<protein>
    <submittedName>
        <fullName evidence="2">Uncharacterized protein</fullName>
    </submittedName>
</protein>
<keyword evidence="1" id="KW-1133">Transmembrane helix</keyword>
<name>A0ABV3EU41_9ACTN</name>
<evidence type="ECO:0000256" key="1">
    <source>
        <dbReference type="SAM" id="Phobius"/>
    </source>
</evidence>
<feature type="transmembrane region" description="Helical" evidence="1">
    <location>
        <begin position="78"/>
        <end position="100"/>
    </location>
</feature>
<evidence type="ECO:0000313" key="2">
    <source>
        <dbReference type="EMBL" id="MEU9579704.1"/>
    </source>
</evidence>
<reference evidence="2 3" key="1">
    <citation type="submission" date="2024-06" db="EMBL/GenBank/DDBJ databases">
        <title>The Natural Products Discovery Center: Release of the First 8490 Sequenced Strains for Exploring Actinobacteria Biosynthetic Diversity.</title>
        <authorList>
            <person name="Kalkreuter E."/>
            <person name="Kautsar S.A."/>
            <person name="Yang D."/>
            <person name="Bader C.D."/>
            <person name="Teijaro C.N."/>
            <person name="Fluegel L."/>
            <person name="Davis C.M."/>
            <person name="Simpson J.R."/>
            <person name="Lauterbach L."/>
            <person name="Steele A.D."/>
            <person name="Gui C."/>
            <person name="Meng S."/>
            <person name="Li G."/>
            <person name="Viehrig K."/>
            <person name="Ye F."/>
            <person name="Su P."/>
            <person name="Kiefer A.F."/>
            <person name="Nichols A."/>
            <person name="Cepeda A.J."/>
            <person name="Yan W."/>
            <person name="Fan B."/>
            <person name="Jiang Y."/>
            <person name="Adhikari A."/>
            <person name="Zheng C.-J."/>
            <person name="Schuster L."/>
            <person name="Cowan T.M."/>
            <person name="Smanski M.J."/>
            <person name="Chevrette M.G."/>
            <person name="De Carvalho L.P.S."/>
            <person name="Shen B."/>
        </authorList>
    </citation>
    <scope>NUCLEOTIDE SEQUENCE [LARGE SCALE GENOMIC DNA]</scope>
    <source>
        <strain evidence="2 3">NPDC048117</strain>
    </source>
</reference>
<dbReference type="Proteomes" id="UP001551584">
    <property type="component" value="Unassembled WGS sequence"/>
</dbReference>
<comment type="caution">
    <text evidence="2">The sequence shown here is derived from an EMBL/GenBank/DDBJ whole genome shotgun (WGS) entry which is preliminary data.</text>
</comment>
<dbReference type="EMBL" id="JBEZNA010000053">
    <property type="protein sequence ID" value="MEU9579704.1"/>
    <property type="molecule type" value="Genomic_DNA"/>
</dbReference>
<accession>A0ABV3EU41</accession>
<proteinExistence type="predicted"/>
<sequence>MWEPMVHVALKGDVVALCDAPIDAWTPRAEDPEQATCPECVGTYIEGWDAAQETPEGMEIPPGTPVTPAEQPWGGSRVVLLLLAAAVVLGLASAAVALLVGGIG</sequence>
<keyword evidence="1" id="KW-0812">Transmembrane</keyword>
<organism evidence="2 3">
    <name type="scientific">Streptomyces chilikensis</name>
    <dbReference type="NCBI Taxonomy" id="1194079"/>
    <lineage>
        <taxon>Bacteria</taxon>
        <taxon>Bacillati</taxon>
        <taxon>Actinomycetota</taxon>
        <taxon>Actinomycetes</taxon>
        <taxon>Kitasatosporales</taxon>
        <taxon>Streptomycetaceae</taxon>
        <taxon>Streptomyces</taxon>
    </lineage>
</organism>
<keyword evidence="3" id="KW-1185">Reference proteome</keyword>
<dbReference type="RefSeq" id="WP_359274856.1">
    <property type="nucleotide sequence ID" value="NZ_JBEZNA010000053.1"/>
</dbReference>
<evidence type="ECO:0000313" key="3">
    <source>
        <dbReference type="Proteomes" id="UP001551584"/>
    </source>
</evidence>
<keyword evidence="1" id="KW-0472">Membrane</keyword>